<organism evidence="12 13">
    <name type="scientific">Streptomyces virginiae</name>
    <name type="common">Streptomyces cinnamonensis</name>
    <dbReference type="NCBI Taxonomy" id="1961"/>
    <lineage>
        <taxon>Bacteria</taxon>
        <taxon>Bacillati</taxon>
        <taxon>Actinomycetota</taxon>
        <taxon>Actinomycetes</taxon>
        <taxon>Kitasatosporales</taxon>
        <taxon>Streptomycetaceae</taxon>
        <taxon>Streptomyces</taxon>
    </lineage>
</organism>
<dbReference type="PANTHER" id="PTHR40765:SF2">
    <property type="entry name" value="ESX-2 SECRETION SYSTEM ATPASE ECCB2"/>
    <property type="match status" value="1"/>
</dbReference>
<dbReference type="GO" id="GO:0005524">
    <property type="term" value="F:ATP binding"/>
    <property type="evidence" value="ECO:0007669"/>
    <property type="project" value="UniProtKB-KW"/>
</dbReference>
<evidence type="ECO:0000313" key="12">
    <source>
        <dbReference type="EMBL" id="KOG44417.1"/>
    </source>
</evidence>
<dbReference type="GO" id="GO:0005886">
    <property type="term" value="C:plasma membrane"/>
    <property type="evidence" value="ECO:0007669"/>
    <property type="project" value="UniProtKB-SubCell"/>
</dbReference>
<dbReference type="Gene3D" id="3.30.2390.20">
    <property type="entry name" value="Type VII secretion system EccB, repeat 1 domain"/>
    <property type="match status" value="1"/>
</dbReference>
<evidence type="ECO:0000256" key="4">
    <source>
        <dbReference type="ARBA" id="ARBA00022692"/>
    </source>
</evidence>
<evidence type="ECO:0000256" key="8">
    <source>
        <dbReference type="ARBA" id="ARBA00022989"/>
    </source>
</evidence>
<dbReference type="Proteomes" id="UP000037084">
    <property type="component" value="Unassembled WGS sequence"/>
</dbReference>
<evidence type="ECO:0000256" key="11">
    <source>
        <dbReference type="SAM" id="Phobius"/>
    </source>
</evidence>
<proteinExistence type="inferred from homology"/>
<dbReference type="Pfam" id="PF05108">
    <property type="entry name" value="T7SS_ESX1_EccB"/>
    <property type="match status" value="1"/>
</dbReference>
<dbReference type="PATRIC" id="fig|1961.12.peg.7878"/>
<evidence type="ECO:0000256" key="10">
    <source>
        <dbReference type="SAM" id="MobiDB-lite"/>
    </source>
</evidence>
<dbReference type="OrthoDB" id="3847604at2"/>
<dbReference type="InterPro" id="IPR044857">
    <property type="entry name" value="T7SS_EccB_R1"/>
</dbReference>
<keyword evidence="6" id="KW-0378">Hydrolase</keyword>
<keyword evidence="3" id="KW-1003">Cell membrane</keyword>
<dbReference type="GO" id="GO:0016787">
    <property type="term" value="F:hydrolase activity"/>
    <property type="evidence" value="ECO:0007669"/>
    <property type="project" value="UniProtKB-KW"/>
</dbReference>
<evidence type="ECO:0000256" key="7">
    <source>
        <dbReference type="ARBA" id="ARBA00022840"/>
    </source>
</evidence>
<comment type="subcellular location">
    <subcellularLocation>
        <location evidence="1">Cell membrane</location>
        <topology evidence="1">Single-pass membrane protein</topology>
    </subcellularLocation>
</comment>
<feature type="region of interest" description="Disordered" evidence="10">
    <location>
        <begin position="456"/>
        <end position="490"/>
    </location>
</feature>
<keyword evidence="7" id="KW-0067">ATP-binding</keyword>
<dbReference type="InterPro" id="IPR007795">
    <property type="entry name" value="T7SS_EccB"/>
</dbReference>
<evidence type="ECO:0000256" key="6">
    <source>
        <dbReference type="ARBA" id="ARBA00022801"/>
    </source>
</evidence>
<keyword evidence="9 11" id="KW-0472">Membrane</keyword>
<evidence type="ECO:0000313" key="13">
    <source>
        <dbReference type="Proteomes" id="UP000037084"/>
    </source>
</evidence>
<feature type="transmembrane region" description="Helical" evidence="11">
    <location>
        <begin position="40"/>
        <end position="61"/>
    </location>
</feature>
<dbReference type="NCBIfam" id="TIGR03919">
    <property type="entry name" value="T7SS_EccB"/>
    <property type="match status" value="1"/>
</dbReference>
<evidence type="ECO:0000256" key="2">
    <source>
        <dbReference type="ARBA" id="ARBA00008149"/>
    </source>
</evidence>
<dbReference type="EMBL" id="LGUV01000385">
    <property type="protein sequence ID" value="KOG44417.1"/>
    <property type="molecule type" value="Genomic_DNA"/>
</dbReference>
<dbReference type="RefSeq" id="WP_030386325.1">
    <property type="nucleotide sequence ID" value="NZ_LGUV01000385.1"/>
</dbReference>
<evidence type="ECO:0000256" key="5">
    <source>
        <dbReference type="ARBA" id="ARBA00022741"/>
    </source>
</evidence>
<dbReference type="GO" id="GO:0005576">
    <property type="term" value="C:extracellular region"/>
    <property type="evidence" value="ECO:0007669"/>
    <property type="project" value="TreeGrafter"/>
</dbReference>
<keyword evidence="5" id="KW-0547">Nucleotide-binding</keyword>
<protein>
    <submittedName>
        <fullName evidence="12">Type VII secretion protein EccB</fullName>
    </submittedName>
</protein>
<dbReference type="AlphaFoldDB" id="A0A0L8M1W7"/>
<evidence type="ECO:0000256" key="1">
    <source>
        <dbReference type="ARBA" id="ARBA00004162"/>
    </source>
</evidence>
<evidence type="ECO:0000256" key="3">
    <source>
        <dbReference type="ARBA" id="ARBA00022475"/>
    </source>
</evidence>
<dbReference type="InterPro" id="IPR042485">
    <property type="entry name" value="T7SS_EccB_R3"/>
</dbReference>
<evidence type="ECO:0000256" key="9">
    <source>
        <dbReference type="ARBA" id="ARBA00023136"/>
    </source>
</evidence>
<feature type="region of interest" description="Disordered" evidence="10">
    <location>
        <begin position="359"/>
        <end position="379"/>
    </location>
</feature>
<name>A0A0L8M1W7_STRVG</name>
<keyword evidence="4 11" id="KW-0812">Transmembrane</keyword>
<keyword evidence="8 11" id="KW-1133">Transmembrane helix</keyword>
<sequence>MASRRDELNAYTFAKRRTVAAFLQPSATGTEEGAPRPLRAVLPGVIVGALVLAGFGAWGMFKPTAPKGWSEPGTRVIVGKDSTTRYVVLKTKVNGKEQTRLHPVLNLASARLLLDPSKFKVIQVEDKVLDAGKPPRGPIIGIPYAPDRLPSKDDAGKAKRWAVCQQPGGNGRGVQTATFVLADREAAMTDDARRLTDTQSLYVQSTGAGQERYLIDAAGTKYKFPEGTPAAGTMTNALVGTGATPQQVTPEWLGTLNAGDDLSFPQLPGRPGSDAGVKGLGTADNKVGMVLKAQTGSGAQHYVVLPGKVAPVSDFVAWLLISAPATDGLNMHGKPREVDLQSINPDAAPFAGEVRWPQKKTDRINQTTPAAGGGTGGANNRDTVCGVLRSVDGQGNQTLSTWAGTGFPIDITASGTSAYVTPGSGLLYTQVQGKQTTAGGSLFLVTDTGLRYAVQANGDSDSEQSKIGAPDQSKTGTDARPEASQAQVRLGYGNVSPAMVPIAWSEFLSKGPRLDTNSARQPQGS</sequence>
<comment type="similarity">
    <text evidence="2">Belongs to the EccB family.</text>
</comment>
<reference evidence="13" key="1">
    <citation type="submission" date="2015-07" db="EMBL/GenBank/DDBJ databases">
        <authorList>
            <consortium name="Consortium for Microbial Forensics and Genomics (microFORGE)"/>
            <person name="Knight B.M."/>
            <person name="Roberts D.P."/>
            <person name="Lin D."/>
            <person name="Hari K."/>
            <person name="Fletcher J."/>
            <person name="Melcher U."/>
            <person name="Blagden T."/>
            <person name="Winegar R.A."/>
        </authorList>
    </citation>
    <scope>NUCLEOTIDE SEQUENCE [LARGE SCALE GENOMIC DNA]</scope>
    <source>
        <strain evidence="13">NRRL B-1447</strain>
    </source>
</reference>
<dbReference type="PANTHER" id="PTHR40765">
    <property type="entry name" value="ESX-2 SECRETION SYSTEM ATPASE ECCB2"/>
    <property type="match status" value="1"/>
</dbReference>
<comment type="caution">
    <text evidence="12">The sequence shown here is derived from an EMBL/GenBank/DDBJ whole genome shotgun (WGS) entry which is preliminary data.</text>
</comment>
<dbReference type="Gene3D" id="2.40.50.910">
    <property type="entry name" value="Type VII secretion system EccB, repeat 3 domain"/>
    <property type="match status" value="1"/>
</dbReference>
<accession>A0A0L8M1W7</accession>
<gene>
    <name evidence="12" type="ORF">ADK75_35760</name>
</gene>